<gene>
    <name evidence="3" type="ORF">X797_001376</name>
</gene>
<dbReference type="PANTHER" id="PTHR13593:SF113">
    <property type="entry name" value="SI:DKEY-266F7.9"/>
    <property type="match status" value="1"/>
</dbReference>
<dbReference type="EMBL" id="JELW01000001">
    <property type="protein sequence ID" value="EXV06656.1"/>
    <property type="molecule type" value="Genomic_DNA"/>
</dbReference>
<evidence type="ECO:0000256" key="1">
    <source>
        <dbReference type="SAM" id="SignalP"/>
    </source>
</evidence>
<dbReference type="HOGENOM" id="CLU_024117_0_0_1"/>
<reference evidence="3 4" key="1">
    <citation type="submission" date="2014-02" db="EMBL/GenBank/DDBJ databases">
        <title>The genome sequence of the entomopathogenic fungus Metarhizium robertsii ARSEF 2575.</title>
        <authorList>
            <person name="Giuliano Garisto Donzelli B."/>
            <person name="Roe B.A."/>
            <person name="Macmil S.L."/>
            <person name="Krasnoff S.B."/>
            <person name="Gibson D.M."/>
        </authorList>
    </citation>
    <scope>NUCLEOTIDE SEQUENCE [LARGE SCALE GENOMIC DNA]</scope>
    <source>
        <strain evidence="3 4">ARSEF 2575</strain>
    </source>
</reference>
<feature type="signal peptide" evidence="1">
    <location>
        <begin position="1"/>
        <end position="22"/>
    </location>
</feature>
<organism evidence="3 4">
    <name type="scientific">Metarhizium robertsii</name>
    <dbReference type="NCBI Taxonomy" id="568076"/>
    <lineage>
        <taxon>Eukaryota</taxon>
        <taxon>Fungi</taxon>
        <taxon>Dikarya</taxon>
        <taxon>Ascomycota</taxon>
        <taxon>Pezizomycotina</taxon>
        <taxon>Sordariomycetes</taxon>
        <taxon>Hypocreomycetidae</taxon>
        <taxon>Hypocreales</taxon>
        <taxon>Clavicipitaceae</taxon>
        <taxon>Metarhizium</taxon>
    </lineage>
</organism>
<dbReference type="PROSITE" id="PS50007">
    <property type="entry name" value="PIPLC_X_DOMAIN"/>
    <property type="match status" value="1"/>
</dbReference>
<dbReference type="PANTHER" id="PTHR13593">
    <property type="match status" value="1"/>
</dbReference>
<sequence length="330" mass="38615">MLLLFYMMLGLGSYLSPHRVNGQSYKEFRSRCSFDADISYWPDWVSSLPDVMNISSLSIPGTHDTMTYTISNSTLQCQNWDLKTQIYAGIRYIDIRARVKDNILTTFHGDEPTGVTFERILLTIYDWLDTYPREWIIMRLKEEGEPIGNNNMTFQEVFEDTFNNYYFIKERAKKHWFAYNTSMPIPSVAQLRGKILFLQDFPSTPPWKYGIEWNGPQMILQDEWIVKDVNHLDDKWKAIEEHFEITNFRPNDNSYLYVSHLSASVGVLPVEAAAGPLERSIVGMNDRSCDYIEWHYPEPDALRLGTVISDFPGKVLIFDIIRYSRRSYND</sequence>
<dbReference type="InterPro" id="IPR000909">
    <property type="entry name" value="PLipase_C_PInositol-sp_X_dom"/>
</dbReference>
<dbReference type="eggNOG" id="ENOG502QT3N">
    <property type="taxonomic scope" value="Eukaryota"/>
</dbReference>
<accession>A0A0A1VA16</accession>
<dbReference type="AlphaFoldDB" id="A0A0A1VA16"/>
<dbReference type="GO" id="GO:0006629">
    <property type="term" value="P:lipid metabolic process"/>
    <property type="evidence" value="ECO:0007669"/>
    <property type="project" value="InterPro"/>
</dbReference>
<feature type="chain" id="PRO_5001981192" evidence="1">
    <location>
        <begin position="23"/>
        <end position="330"/>
    </location>
</feature>
<evidence type="ECO:0000313" key="3">
    <source>
        <dbReference type="EMBL" id="EXV06656.1"/>
    </source>
</evidence>
<dbReference type="InterPro" id="IPR051057">
    <property type="entry name" value="PI-PLC_domain"/>
</dbReference>
<dbReference type="Gene3D" id="3.20.20.190">
    <property type="entry name" value="Phosphatidylinositol (PI) phosphodiesterase"/>
    <property type="match status" value="1"/>
</dbReference>
<dbReference type="CDD" id="cd08586">
    <property type="entry name" value="PI-PLCc_BcPLC_like"/>
    <property type="match status" value="1"/>
</dbReference>
<dbReference type="GO" id="GO:0008081">
    <property type="term" value="F:phosphoric diester hydrolase activity"/>
    <property type="evidence" value="ECO:0007669"/>
    <property type="project" value="InterPro"/>
</dbReference>
<dbReference type="SUPFAM" id="SSF51695">
    <property type="entry name" value="PLC-like phosphodiesterases"/>
    <property type="match status" value="1"/>
</dbReference>
<feature type="domain" description="Phosphatidylinositol-specific phospholipase C X" evidence="2">
    <location>
        <begin position="50"/>
        <end position="200"/>
    </location>
</feature>
<evidence type="ECO:0000259" key="2">
    <source>
        <dbReference type="SMART" id="SM00148"/>
    </source>
</evidence>
<protein>
    <submittedName>
        <fullName evidence="3">Bacterial phosphatidylinositol-specific phospholipase C</fullName>
    </submittedName>
</protein>
<dbReference type="OrthoDB" id="1046782at2759"/>
<keyword evidence="1" id="KW-0732">Signal</keyword>
<proteinExistence type="predicted"/>
<name>A0A0A1VA16_9HYPO</name>
<evidence type="ECO:0000313" key="4">
    <source>
        <dbReference type="Proteomes" id="UP000030151"/>
    </source>
</evidence>
<dbReference type="Pfam" id="PF00388">
    <property type="entry name" value="PI-PLC-X"/>
    <property type="match status" value="1"/>
</dbReference>
<dbReference type="SMART" id="SM00148">
    <property type="entry name" value="PLCXc"/>
    <property type="match status" value="1"/>
</dbReference>
<dbReference type="InterPro" id="IPR017946">
    <property type="entry name" value="PLC-like_Pdiesterase_TIM-brl"/>
</dbReference>
<dbReference type="Proteomes" id="UP000030151">
    <property type="component" value="Unassembled WGS sequence"/>
</dbReference>
<comment type="caution">
    <text evidence="3">The sequence shown here is derived from an EMBL/GenBank/DDBJ whole genome shotgun (WGS) entry which is preliminary data.</text>
</comment>